<evidence type="ECO:0000256" key="1">
    <source>
        <dbReference type="ARBA" id="ARBA00009828"/>
    </source>
</evidence>
<dbReference type="KEGG" id="lbk:LVISKB_0491"/>
<dbReference type="Pfam" id="PF05066">
    <property type="entry name" value="HARE-HTH"/>
    <property type="match status" value="1"/>
</dbReference>
<protein>
    <recommendedName>
        <fullName evidence="6">Probable DNA-directed RNA polymerase subunit delta</fullName>
    </recommendedName>
    <alternativeName>
        <fullName evidence="6">RNAP delta factor</fullName>
    </alternativeName>
</protein>
<evidence type="ECO:0000313" key="10">
    <source>
        <dbReference type="Proteomes" id="UP000012042"/>
    </source>
</evidence>
<feature type="region of interest" description="Disordered" evidence="7">
    <location>
        <begin position="125"/>
        <end position="229"/>
    </location>
</feature>
<dbReference type="InterPro" id="IPR007759">
    <property type="entry name" value="Asxl_HARE-HTH"/>
</dbReference>
<dbReference type="AlphaFoldDB" id="M5AYG8"/>
<evidence type="ECO:0000313" key="9">
    <source>
        <dbReference type="EMBL" id="BAN06126.1"/>
    </source>
</evidence>
<dbReference type="EMBL" id="AP012167">
    <property type="protein sequence ID" value="BAN06126.1"/>
    <property type="molecule type" value="Genomic_DNA"/>
</dbReference>
<dbReference type="GO" id="GO:0006355">
    <property type="term" value="P:regulation of DNA-templated transcription"/>
    <property type="evidence" value="ECO:0007669"/>
    <property type="project" value="UniProtKB-UniRule"/>
</dbReference>
<comment type="function">
    <text evidence="6">Participates in both the initiation and recycling phases of transcription. In the presence of the delta subunit, RNAP displays an increased specificity of transcription, a decreased affinity for nucleic acids, and an increased efficiency of RNA synthesis because of enhanced recycling.</text>
</comment>
<dbReference type="HOGENOM" id="CLU_116648_0_0_9"/>
<dbReference type="HAMAP" id="MF_00357">
    <property type="entry name" value="RNApol_bact_RpoE"/>
    <property type="match status" value="1"/>
</dbReference>
<keyword evidence="5 6" id="KW-0804">Transcription</keyword>
<dbReference type="InterPro" id="IPR029757">
    <property type="entry name" value="RpoE"/>
</dbReference>
<evidence type="ECO:0000256" key="4">
    <source>
        <dbReference type="ARBA" id="ARBA00022695"/>
    </source>
</evidence>
<dbReference type="Proteomes" id="UP000012042">
    <property type="component" value="Chromosome"/>
</dbReference>
<dbReference type="GO" id="GO:0003899">
    <property type="term" value="F:DNA-directed RNA polymerase activity"/>
    <property type="evidence" value="ECO:0007669"/>
    <property type="project" value="UniProtKB-UniRule"/>
</dbReference>
<dbReference type="InterPro" id="IPR038087">
    <property type="entry name" value="RNAP_delta_N_dom_sf"/>
</dbReference>
<accession>M5AYG8</accession>
<evidence type="ECO:0000256" key="6">
    <source>
        <dbReference type="HAMAP-Rule" id="MF_00357"/>
    </source>
</evidence>
<keyword evidence="3 6" id="KW-0808">Transferase</keyword>
<feature type="domain" description="HTH HARE-type" evidence="8">
    <location>
        <begin position="21"/>
        <end position="88"/>
    </location>
</feature>
<organism evidence="9 10">
    <name type="scientific">Levilactobacillus brevis KB290</name>
    <dbReference type="NCBI Taxonomy" id="1001583"/>
    <lineage>
        <taxon>Bacteria</taxon>
        <taxon>Bacillati</taxon>
        <taxon>Bacillota</taxon>
        <taxon>Bacilli</taxon>
        <taxon>Lactobacillales</taxon>
        <taxon>Lactobacillaceae</taxon>
        <taxon>Levilactobacillus</taxon>
    </lineage>
</organism>
<dbReference type="PROSITE" id="PS51913">
    <property type="entry name" value="HTH_HARE"/>
    <property type="match status" value="1"/>
</dbReference>
<sequence>MERTCTSLELKVFEGQNKKELSMIEVAHAILSQHGDVMGFADLANAVQSYLGDSDEEIRDRLSQFYTDLNVDGSFISLGDNLWGLRTWYPFESIDEATVHAEEDEDQPKRKKRKKVNAFLADTTDDDDVIDYDDDDPEDDDNSTYVDDNDDDDVTSGTGSTPDLGKLQTGLGIDDDDEEDDTEDIPDGIEDQLSQMDAPDDDDENLDFSADDDEADDEDEEENDDENQK</sequence>
<gene>
    <name evidence="6" type="primary">rpoE</name>
    <name evidence="9" type="ORF">LVISKB_0491</name>
</gene>
<dbReference type="PATRIC" id="fig|1001583.3.peg.484"/>
<feature type="compositionally biased region" description="Acidic residues" evidence="7">
    <location>
        <begin position="173"/>
        <end position="190"/>
    </location>
</feature>
<keyword evidence="2 6" id="KW-0240">DNA-directed RNA polymerase</keyword>
<comment type="similarity">
    <text evidence="1 6">Belongs to the RpoE family.</text>
</comment>
<dbReference type="NCBIfam" id="TIGR04567">
    <property type="entry name" value="RNAP_delt_lowGC"/>
    <property type="match status" value="1"/>
</dbReference>
<dbReference type="Gene3D" id="1.10.10.1250">
    <property type="entry name" value="RNA polymerase, subunit delta, N-terminal domain"/>
    <property type="match status" value="1"/>
</dbReference>
<evidence type="ECO:0000259" key="8">
    <source>
        <dbReference type="PROSITE" id="PS51913"/>
    </source>
</evidence>
<proteinExistence type="inferred from homology"/>
<feature type="compositionally biased region" description="Acidic residues" evidence="7">
    <location>
        <begin position="125"/>
        <end position="154"/>
    </location>
</feature>
<evidence type="ECO:0000256" key="3">
    <source>
        <dbReference type="ARBA" id="ARBA00022679"/>
    </source>
</evidence>
<comment type="subunit">
    <text evidence="6">RNAP is composed of a core of 2 alpha, a beta and a beta' subunits. The core is associated with a delta subunit and one of several sigma factors.</text>
</comment>
<reference evidence="9 10" key="1">
    <citation type="journal article" date="2013" name="PLoS ONE">
        <title>Genomic Analysis by Deep Sequencing of the Probiotic Lactobacillus brevis KB290 Harboring Nine Plasmids Reveals Genomic Stability.</title>
        <authorList>
            <person name="Fukao M."/>
            <person name="Oshima K."/>
            <person name="Morita H."/>
            <person name="Toh H."/>
            <person name="Suda W."/>
            <person name="Kim S.W."/>
            <person name="Suzuki S."/>
            <person name="Yakabe T."/>
            <person name="Hattori M."/>
            <person name="Yajima N."/>
        </authorList>
    </citation>
    <scope>NUCLEOTIDE SEQUENCE [LARGE SCALE GENOMIC DNA]</scope>
    <source>
        <strain evidence="9 10">KB290</strain>
    </source>
</reference>
<dbReference type="GO" id="GO:0000428">
    <property type="term" value="C:DNA-directed RNA polymerase complex"/>
    <property type="evidence" value="ECO:0007669"/>
    <property type="project" value="UniProtKB-KW"/>
</dbReference>
<evidence type="ECO:0000256" key="5">
    <source>
        <dbReference type="ARBA" id="ARBA00023163"/>
    </source>
</evidence>
<evidence type="ECO:0000256" key="2">
    <source>
        <dbReference type="ARBA" id="ARBA00022478"/>
    </source>
</evidence>
<dbReference type="GO" id="GO:0006351">
    <property type="term" value="P:DNA-templated transcription"/>
    <property type="evidence" value="ECO:0007669"/>
    <property type="project" value="InterPro"/>
</dbReference>
<name>M5AYG8_LEVBR</name>
<keyword evidence="4 6" id="KW-0548">Nucleotidyltransferase</keyword>
<feature type="compositionally biased region" description="Acidic residues" evidence="7">
    <location>
        <begin position="198"/>
        <end position="229"/>
    </location>
</feature>
<evidence type="ECO:0000256" key="7">
    <source>
        <dbReference type="SAM" id="MobiDB-lite"/>
    </source>
</evidence>